<dbReference type="OrthoDB" id="9788659at2"/>
<name>K4LIL5_THEPS</name>
<keyword evidence="3" id="KW-0723">Serine/threonine-protein kinase</keyword>
<dbReference type="STRING" id="1089553.Tph_c16990"/>
<dbReference type="HOGENOM" id="CLU_247912_0_0_9"/>
<dbReference type="InterPro" id="IPR011528">
    <property type="entry name" value="NERD"/>
</dbReference>
<keyword evidence="3" id="KW-0418">Kinase</keyword>
<accession>K4LIL5</accession>
<dbReference type="PROSITE" id="PS50965">
    <property type="entry name" value="NERD"/>
    <property type="match status" value="1"/>
</dbReference>
<dbReference type="Proteomes" id="UP000000467">
    <property type="component" value="Chromosome"/>
</dbReference>
<dbReference type="SUPFAM" id="SSF56112">
    <property type="entry name" value="Protein kinase-like (PK-like)"/>
    <property type="match status" value="2"/>
</dbReference>
<dbReference type="SMART" id="SM00220">
    <property type="entry name" value="S_TKc"/>
    <property type="match status" value="2"/>
</dbReference>
<dbReference type="InterPro" id="IPR008271">
    <property type="entry name" value="Ser/Thr_kinase_AS"/>
</dbReference>
<dbReference type="KEGG" id="tpz:Tph_c16990"/>
<proteinExistence type="predicted"/>
<feature type="domain" description="NERD" evidence="2">
    <location>
        <begin position="172"/>
        <end position="287"/>
    </location>
</feature>
<dbReference type="SUPFAM" id="SSF52540">
    <property type="entry name" value="P-loop containing nucleoside triphosphate hydrolases"/>
    <property type="match status" value="1"/>
</dbReference>
<keyword evidence="4" id="KW-1185">Reference proteome</keyword>
<dbReference type="InterPro" id="IPR000719">
    <property type="entry name" value="Prot_kinase_dom"/>
</dbReference>
<dbReference type="GO" id="GO:0004674">
    <property type="term" value="F:protein serine/threonine kinase activity"/>
    <property type="evidence" value="ECO:0007669"/>
    <property type="project" value="UniProtKB-KW"/>
</dbReference>
<protein>
    <submittedName>
        <fullName evidence="3">Serine/threonine protein kinase</fullName>
    </submittedName>
</protein>
<feature type="domain" description="Protein kinase" evidence="1">
    <location>
        <begin position="655"/>
        <end position="935"/>
    </location>
</feature>
<dbReference type="GO" id="GO:0005524">
    <property type="term" value="F:ATP binding"/>
    <property type="evidence" value="ECO:0007669"/>
    <property type="project" value="InterPro"/>
</dbReference>
<feature type="domain" description="Protein kinase" evidence="1">
    <location>
        <begin position="362"/>
        <end position="627"/>
    </location>
</feature>
<gene>
    <name evidence="3" type="ordered locus">Tph_c16990</name>
</gene>
<dbReference type="Pfam" id="PF08378">
    <property type="entry name" value="NERD"/>
    <property type="match status" value="1"/>
</dbReference>
<dbReference type="eggNOG" id="COG3440">
    <property type="taxonomic scope" value="Bacteria"/>
</dbReference>
<dbReference type="GO" id="GO:0005737">
    <property type="term" value="C:cytoplasm"/>
    <property type="evidence" value="ECO:0007669"/>
    <property type="project" value="TreeGrafter"/>
</dbReference>
<dbReference type="PANTHER" id="PTHR44167:SF18">
    <property type="entry name" value="PROTEIN KINASE DOMAIN-CONTAINING PROTEIN"/>
    <property type="match status" value="1"/>
</dbReference>
<dbReference type="CDD" id="cd14014">
    <property type="entry name" value="STKc_PknB_like"/>
    <property type="match status" value="1"/>
</dbReference>
<dbReference type="Pfam" id="PF00069">
    <property type="entry name" value="Pkinase"/>
    <property type="match status" value="2"/>
</dbReference>
<evidence type="ECO:0000259" key="2">
    <source>
        <dbReference type="PROSITE" id="PS50965"/>
    </source>
</evidence>
<evidence type="ECO:0000313" key="4">
    <source>
        <dbReference type="Proteomes" id="UP000000467"/>
    </source>
</evidence>
<dbReference type="PANTHER" id="PTHR44167">
    <property type="entry name" value="OVARIAN-SPECIFIC SERINE/THREONINE-PROTEIN KINASE LOK-RELATED"/>
    <property type="match status" value="1"/>
</dbReference>
<dbReference type="PROSITE" id="PS00108">
    <property type="entry name" value="PROTEIN_KINASE_ST"/>
    <property type="match status" value="1"/>
</dbReference>
<organism evidence="3 4">
    <name type="scientific">Thermacetogenium phaeum (strain ATCC BAA-254 / DSM 26808 / PB)</name>
    <dbReference type="NCBI Taxonomy" id="1089553"/>
    <lineage>
        <taxon>Bacteria</taxon>
        <taxon>Bacillati</taxon>
        <taxon>Bacillota</taxon>
        <taxon>Clostridia</taxon>
        <taxon>Thermoanaerobacterales</taxon>
        <taxon>Thermoanaerobacteraceae</taxon>
        <taxon>Thermacetogenium</taxon>
    </lineage>
</organism>
<dbReference type="RefSeq" id="WP_015050782.1">
    <property type="nucleotide sequence ID" value="NC_018870.1"/>
</dbReference>
<dbReference type="InterPro" id="IPR027417">
    <property type="entry name" value="P-loop_NTPase"/>
</dbReference>
<dbReference type="Gene3D" id="1.10.510.10">
    <property type="entry name" value="Transferase(Phosphotransferase) domain 1"/>
    <property type="match status" value="2"/>
</dbReference>
<keyword evidence="3" id="KW-0808">Transferase</keyword>
<evidence type="ECO:0000259" key="1">
    <source>
        <dbReference type="PROSITE" id="PS50011"/>
    </source>
</evidence>
<reference evidence="3 4" key="1">
    <citation type="journal article" date="2012" name="BMC Genomics">
        <title>Genome-guided analysis of physiological and morphological traits of the fermentative acetate oxidizer Thermacetogenium phaeum.</title>
        <authorList>
            <person name="Oehler D."/>
            <person name="Poehlein A."/>
            <person name="Leimbach A."/>
            <person name="Muller N."/>
            <person name="Daniel R."/>
            <person name="Gottschalk G."/>
            <person name="Schink B."/>
        </authorList>
    </citation>
    <scope>NUCLEOTIDE SEQUENCE [LARGE SCALE GENOMIC DNA]</scope>
    <source>
        <strain evidence="4">ATCC BAA-254 / DSM 26808 / PB</strain>
    </source>
</reference>
<dbReference type="PROSITE" id="PS50011">
    <property type="entry name" value="PROTEIN_KINASE_DOM"/>
    <property type="match status" value="2"/>
</dbReference>
<dbReference type="EMBL" id="CP003732">
    <property type="protein sequence ID" value="AFV11902.1"/>
    <property type="molecule type" value="Genomic_DNA"/>
</dbReference>
<dbReference type="eggNOG" id="COG0515">
    <property type="taxonomic scope" value="Bacteria"/>
</dbReference>
<evidence type="ECO:0000313" key="3">
    <source>
        <dbReference type="EMBL" id="AFV11902.1"/>
    </source>
</evidence>
<dbReference type="InterPro" id="IPR011009">
    <property type="entry name" value="Kinase-like_dom_sf"/>
</dbReference>
<sequence>MLEVEDLLNRLRVYKRGAEVNPHKYLFLLTIAVIFEKKPNHKNKFTYDEIEPIYLSYFDIFFPDMEQYKKKLEYPFYHLQSDGIWHLQIKEGKESIYKIYENTRLTKKRLIETVDYGYLDEKLYQLMLIAQERTNFKEKLIDLICKMSSHQYHISSANTTDGKGIIVKEQSSLFKHEQSAISIINSIITNQNIGKLLNNIWIYDNQTNNYYEYDIVLVSRSGIYVVELKHWSGHIRIAPYNWEINGTHYRTDPHKNNSFKCKVLKGIYQHRFKTYPDLWIESVVVFTNPESTVEGANSPGLAAEQNTHNLTFASISDFISYLKRRESLQGHLLEDQQIEAIINYIHKLNTPRQSIKYTVPGYETVEYISQSPECIELVARPINAPARGLHRFRIFRTPAYANAEGKERFLRKAYNTLNAVSQIGDHPHILKVSVIKNEDGDIIEISDWSNTGTLRDLIRRHRGPFPIDEALGICRSIAHALSEAHRLDLIHRAVKPENILMMNDIPKLMNFDLVYQIEDNRITVIPDVSKLKDDGYIAPEVLAGEDIDEGTDYFSLGVIAYEMLTGVKPFASVREFAAQGGVLSKQLLQKLADSGVSARTIETIEGMIVADRVGRLKDADKIIAAFSLDKEEGLKSAEPGNVNPELQSGDQYDVYEIIERIGIGAEAQIYKARTLRGQLVVLKLFNKEIPLERILKEAEISSAINSAYVIHCYDRIGHWKNDRYFIVLEYIEGESLRNKIDRHEGPDIETFRTVALCLMDALEDFHEHRDEEGNPQPLLHSDVKPDNILITKDRKAVLIDCGIAGEPRVDVFQGTVGYVPPDSIRGTDMEFSVGGDLFALGVTLWEWLFGTKPYNNPVIGDKPQIPEALEDDIQRYIPWLLKAVATQASERFATIKEMREAFIECSKLQEEIKPEVEKTEEVGAQLLPVSINPFVAYLNSLSNASAYNENATAESQFGNTYFERIFVNNPLIDYIYEQLVCERNNVILTGNAGDGKTTTAGAIIWKLTGKFQQLKSKEKIDELNLMIVKDMSELPEEERSRVLAEALENKTDSYLIVSNTGTLLESYKKLKIEGMVIDESELLEALEADVPQHILNGCFLVVNIGRMDSIDTACDVFRRMLDPGNWLPNKTCQYRDYCPIYRNVKLLQENLDVVSKRIMLLYRRLYEYNVRLTMRQMTGHLAYAITTGIDCPRIAEMSYTALQDLLLGSLFFNRFFGDDGIDTVPEAMQLLPVRRIREAEFGVVLDPSFERKVWVEGGPPLPLTGEAKNIYQKLADEVAKDGPAARRQMRRLVYFFAKLDEIGEKKYVSNFLRSPMLMRFLEFTAGNEISPLLERSYRYRILQVLQEYFIGARLPEESWQEKDIYITLKRREGSSKTQLILAVLRAEDFALAVKQRYQIGKDRSGIFCLRYRQGDRLAEMNLDLPFLDYVARRYEGDVVEELSANYTDRLERFKGDLMNIYHTGQRPEQDEDRYLRLLRIGPDRTFRVMKIIVSDSSLEVFM</sequence>